<dbReference type="CDD" id="cd00637">
    <property type="entry name" value="7tm_classA_rhodopsin-like"/>
    <property type="match status" value="2"/>
</dbReference>
<dbReference type="PROSITE" id="PS50262">
    <property type="entry name" value="G_PROTEIN_RECEP_F1_2"/>
    <property type="match status" value="1"/>
</dbReference>
<evidence type="ECO:0000256" key="6">
    <source>
        <dbReference type="ARBA" id="ARBA00023170"/>
    </source>
</evidence>
<accession>A0A433TUA2</accession>
<evidence type="ECO:0000256" key="1">
    <source>
        <dbReference type="ARBA" id="ARBA00004141"/>
    </source>
</evidence>
<dbReference type="SUPFAM" id="SSF81321">
    <property type="entry name" value="Family A G protein-coupled receptor-like"/>
    <property type="match status" value="1"/>
</dbReference>
<keyword evidence="6" id="KW-0675">Receptor</keyword>
<keyword evidence="2 9" id="KW-0812">Transmembrane</keyword>
<evidence type="ECO:0000313" key="12">
    <source>
        <dbReference type="Proteomes" id="UP000271974"/>
    </source>
</evidence>
<evidence type="ECO:0000256" key="9">
    <source>
        <dbReference type="SAM" id="Phobius"/>
    </source>
</evidence>
<sequence>MNIVLTRLLLKSLELLSRDDDKYVTRKLTLGLLVLVWVISAAVAAGPLVGWGRYGYDAKTHYCGYDRTASISYTILIAAGTIGAPAMAVCYFNYSIFSFVREARRTLNKWRKDANTEDEKKSSVDGSPPRLNNHVMQTCLAKAACRNKCREDEEMRTYLEEKSTNISSSTPETSISTGSDPQSRSAERPKRRKKQISSRSMSQRPGSLKLKRQKDRKSRQRAEPQKHSNSYIIFPRFRSRGSRAQFSPSITNSVDSKDSTRSPCALRTSSNERILELLPQGSASQLLPPAENLGTNGTITPMRQNCSQPLGIKNLDMIRTLFVVFVCMAVFMSPYMVTTMADVHDRWSALVHCACSYLAVVNNAINWMLYGMLNSSFRAGYRKVMLDLCARRGRVLQTTV</sequence>
<feature type="transmembrane region" description="Helical" evidence="9">
    <location>
        <begin position="28"/>
        <end position="51"/>
    </location>
</feature>
<dbReference type="AlphaFoldDB" id="A0A433TUA2"/>
<comment type="subcellular location">
    <subcellularLocation>
        <location evidence="1">Membrane</location>
        <topology evidence="1">Multi-pass membrane protein</topology>
    </subcellularLocation>
</comment>
<feature type="compositionally biased region" description="Polar residues" evidence="8">
    <location>
        <begin position="242"/>
        <end position="254"/>
    </location>
</feature>
<keyword evidence="7" id="KW-0807">Transducer</keyword>
<dbReference type="EMBL" id="RQTK01000181">
    <property type="protein sequence ID" value="RUS85119.1"/>
    <property type="molecule type" value="Genomic_DNA"/>
</dbReference>
<evidence type="ECO:0000256" key="4">
    <source>
        <dbReference type="ARBA" id="ARBA00023040"/>
    </source>
</evidence>
<protein>
    <recommendedName>
        <fullName evidence="10">G-protein coupled receptors family 1 profile domain-containing protein</fullName>
    </recommendedName>
</protein>
<keyword evidence="4" id="KW-0297">G-protein coupled receptor</keyword>
<keyword evidence="5 9" id="KW-0472">Membrane</keyword>
<evidence type="ECO:0000256" key="2">
    <source>
        <dbReference type="ARBA" id="ARBA00022692"/>
    </source>
</evidence>
<feature type="compositionally biased region" description="Basic and acidic residues" evidence="8">
    <location>
        <begin position="112"/>
        <end position="123"/>
    </location>
</feature>
<evidence type="ECO:0000256" key="7">
    <source>
        <dbReference type="ARBA" id="ARBA00023224"/>
    </source>
</evidence>
<proteinExistence type="predicted"/>
<feature type="transmembrane region" description="Helical" evidence="9">
    <location>
        <begin position="71"/>
        <end position="94"/>
    </location>
</feature>
<name>A0A433TUA2_ELYCH</name>
<keyword evidence="12" id="KW-1185">Reference proteome</keyword>
<comment type="caution">
    <text evidence="11">The sequence shown here is derived from an EMBL/GenBank/DDBJ whole genome shotgun (WGS) entry which is preliminary data.</text>
</comment>
<dbReference type="OrthoDB" id="10044919at2759"/>
<reference evidence="11 12" key="1">
    <citation type="submission" date="2019-01" db="EMBL/GenBank/DDBJ databases">
        <title>A draft genome assembly of the solar-powered sea slug Elysia chlorotica.</title>
        <authorList>
            <person name="Cai H."/>
            <person name="Li Q."/>
            <person name="Fang X."/>
            <person name="Li J."/>
            <person name="Curtis N.E."/>
            <person name="Altenburger A."/>
            <person name="Shibata T."/>
            <person name="Feng M."/>
            <person name="Maeda T."/>
            <person name="Schwartz J.A."/>
            <person name="Shigenobu S."/>
            <person name="Lundholm N."/>
            <person name="Nishiyama T."/>
            <person name="Yang H."/>
            <person name="Hasebe M."/>
            <person name="Li S."/>
            <person name="Pierce S.K."/>
            <person name="Wang J."/>
        </authorList>
    </citation>
    <scope>NUCLEOTIDE SEQUENCE [LARGE SCALE GENOMIC DNA]</scope>
    <source>
        <strain evidence="11">EC2010</strain>
        <tissue evidence="11">Whole organism of an adult</tissue>
    </source>
</reference>
<dbReference type="Pfam" id="PF00001">
    <property type="entry name" value="7tm_1"/>
    <property type="match status" value="1"/>
</dbReference>
<dbReference type="Gene3D" id="1.20.1070.10">
    <property type="entry name" value="Rhodopsin 7-helix transmembrane proteins"/>
    <property type="match status" value="2"/>
</dbReference>
<feature type="domain" description="G-protein coupled receptors family 1 profile" evidence="10">
    <location>
        <begin position="1"/>
        <end position="370"/>
    </location>
</feature>
<evidence type="ECO:0000256" key="3">
    <source>
        <dbReference type="ARBA" id="ARBA00022989"/>
    </source>
</evidence>
<feature type="transmembrane region" description="Helical" evidence="9">
    <location>
        <begin position="349"/>
        <end position="373"/>
    </location>
</feature>
<organism evidence="11 12">
    <name type="scientific">Elysia chlorotica</name>
    <name type="common">Eastern emerald elysia</name>
    <name type="synonym">Sea slug</name>
    <dbReference type="NCBI Taxonomy" id="188477"/>
    <lineage>
        <taxon>Eukaryota</taxon>
        <taxon>Metazoa</taxon>
        <taxon>Spiralia</taxon>
        <taxon>Lophotrochozoa</taxon>
        <taxon>Mollusca</taxon>
        <taxon>Gastropoda</taxon>
        <taxon>Heterobranchia</taxon>
        <taxon>Euthyneura</taxon>
        <taxon>Panpulmonata</taxon>
        <taxon>Sacoglossa</taxon>
        <taxon>Placobranchoidea</taxon>
        <taxon>Plakobranchidae</taxon>
        <taxon>Elysia</taxon>
    </lineage>
</organism>
<gene>
    <name evidence="11" type="ORF">EGW08_007124</name>
</gene>
<dbReference type="PANTHER" id="PTHR24240">
    <property type="entry name" value="OPSIN"/>
    <property type="match status" value="1"/>
</dbReference>
<feature type="region of interest" description="Disordered" evidence="8">
    <location>
        <begin position="112"/>
        <end position="132"/>
    </location>
</feature>
<feature type="transmembrane region" description="Helical" evidence="9">
    <location>
        <begin position="317"/>
        <end position="337"/>
    </location>
</feature>
<evidence type="ECO:0000256" key="8">
    <source>
        <dbReference type="SAM" id="MobiDB-lite"/>
    </source>
</evidence>
<dbReference type="InterPro" id="IPR000276">
    <property type="entry name" value="GPCR_Rhodpsn"/>
</dbReference>
<keyword evidence="3 9" id="KW-1133">Transmembrane helix</keyword>
<feature type="compositionally biased region" description="Low complexity" evidence="8">
    <location>
        <begin position="164"/>
        <end position="179"/>
    </location>
</feature>
<evidence type="ECO:0000313" key="11">
    <source>
        <dbReference type="EMBL" id="RUS85119.1"/>
    </source>
</evidence>
<dbReference type="Proteomes" id="UP000271974">
    <property type="component" value="Unassembled WGS sequence"/>
</dbReference>
<dbReference type="GO" id="GO:0016020">
    <property type="term" value="C:membrane"/>
    <property type="evidence" value="ECO:0007669"/>
    <property type="project" value="UniProtKB-SubCell"/>
</dbReference>
<dbReference type="GO" id="GO:0004930">
    <property type="term" value="F:G protein-coupled receptor activity"/>
    <property type="evidence" value="ECO:0007669"/>
    <property type="project" value="UniProtKB-KW"/>
</dbReference>
<dbReference type="InterPro" id="IPR017452">
    <property type="entry name" value="GPCR_Rhodpsn_7TM"/>
</dbReference>
<feature type="region of interest" description="Disordered" evidence="8">
    <location>
        <begin position="160"/>
        <end position="263"/>
    </location>
</feature>
<dbReference type="InterPro" id="IPR050125">
    <property type="entry name" value="GPCR_opsins"/>
</dbReference>
<feature type="compositionally biased region" description="Basic residues" evidence="8">
    <location>
        <begin position="209"/>
        <end position="219"/>
    </location>
</feature>
<evidence type="ECO:0000259" key="10">
    <source>
        <dbReference type="PROSITE" id="PS50262"/>
    </source>
</evidence>
<evidence type="ECO:0000256" key="5">
    <source>
        <dbReference type="ARBA" id="ARBA00023136"/>
    </source>
</evidence>